<evidence type="ECO:0000256" key="2">
    <source>
        <dbReference type="ARBA" id="ARBA00022692"/>
    </source>
</evidence>
<keyword evidence="10" id="KW-1185">Reference proteome</keyword>
<dbReference type="PANTHER" id="PTHR33048:SF168">
    <property type="match status" value="1"/>
</dbReference>
<evidence type="ECO:0000256" key="3">
    <source>
        <dbReference type="ARBA" id="ARBA00022989"/>
    </source>
</evidence>
<feature type="domain" description="Rhodopsin" evidence="8">
    <location>
        <begin position="32"/>
        <end position="265"/>
    </location>
</feature>
<feature type="compositionally biased region" description="Low complexity" evidence="6">
    <location>
        <begin position="285"/>
        <end position="302"/>
    </location>
</feature>
<feature type="transmembrane region" description="Helical" evidence="7">
    <location>
        <begin position="90"/>
        <end position="112"/>
    </location>
</feature>
<feature type="transmembrane region" description="Helical" evidence="7">
    <location>
        <begin position="237"/>
        <end position="257"/>
    </location>
</feature>
<feature type="transmembrane region" description="Helical" evidence="7">
    <location>
        <begin position="46"/>
        <end position="70"/>
    </location>
</feature>
<keyword evidence="3 7" id="KW-1133">Transmembrane helix</keyword>
<evidence type="ECO:0000256" key="7">
    <source>
        <dbReference type="SAM" id="Phobius"/>
    </source>
</evidence>
<comment type="caution">
    <text evidence="9">The sequence shown here is derived from an EMBL/GenBank/DDBJ whole genome shotgun (WGS) entry which is preliminary data.</text>
</comment>
<feature type="transmembrane region" description="Helical" evidence="7">
    <location>
        <begin position="124"/>
        <end position="145"/>
    </location>
</feature>
<organism evidence="9 10">
    <name type="scientific">Karstenula rhodostoma CBS 690.94</name>
    <dbReference type="NCBI Taxonomy" id="1392251"/>
    <lineage>
        <taxon>Eukaryota</taxon>
        <taxon>Fungi</taxon>
        <taxon>Dikarya</taxon>
        <taxon>Ascomycota</taxon>
        <taxon>Pezizomycotina</taxon>
        <taxon>Dothideomycetes</taxon>
        <taxon>Pleosporomycetidae</taxon>
        <taxon>Pleosporales</taxon>
        <taxon>Massarineae</taxon>
        <taxon>Didymosphaeriaceae</taxon>
        <taxon>Karstenula</taxon>
    </lineage>
</organism>
<name>A0A9P4U9R7_9PLEO</name>
<feature type="transmembrane region" description="Helical" evidence="7">
    <location>
        <begin position="165"/>
        <end position="194"/>
    </location>
</feature>
<keyword evidence="4 7" id="KW-0472">Membrane</keyword>
<evidence type="ECO:0000313" key="9">
    <source>
        <dbReference type="EMBL" id="KAF2442430.1"/>
    </source>
</evidence>
<evidence type="ECO:0000256" key="4">
    <source>
        <dbReference type="ARBA" id="ARBA00023136"/>
    </source>
</evidence>
<evidence type="ECO:0000256" key="5">
    <source>
        <dbReference type="ARBA" id="ARBA00038359"/>
    </source>
</evidence>
<evidence type="ECO:0000256" key="1">
    <source>
        <dbReference type="ARBA" id="ARBA00004141"/>
    </source>
</evidence>
<gene>
    <name evidence="9" type="ORF">P171DRAFT_433925</name>
</gene>
<evidence type="ECO:0000259" key="8">
    <source>
        <dbReference type="Pfam" id="PF20684"/>
    </source>
</evidence>
<accession>A0A9P4U9R7</accession>
<dbReference type="AlphaFoldDB" id="A0A9P4U9R7"/>
<protein>
    <recommendedName>
        <fullName evidence="8">Rhodopsin domain-containing protein</fullName>
    </recommendedName>
</protein>
<sequence length="340" mass="37130">MQDIYTSLMAHNGAAIIVGTLFVVLTTIAVVLRLITNWSTKAKYGWGEACLIIAQALYYAQYAVQMHGIIEGRKMKSMMDPHLTTYLRAVYIGGEFYFPQIFFTNMSILFLYRRLFPVQSFKRCTTILMAAHGLWVIPAIVAETAMCSPPSVLWEAPLLIPEKCFFYSSFFITVCSVELFLDICVLALPLFYVSRLKLAWTRKAELMFIFLLGGLVVITGIIRIIKSAEAGVQAIDFVLDILWLDVHAGIAILCACLPTYRPLIVKSAAFLSSQGSKLFSSRGSSAANSSGKSGNSGSTGSKALSDGTIGSGGGGYKKYEKFGSVDEVQLVGLPSGPDRV</sequence>
<dbReference type="InterPro" id="IPR052337">
    <property type="entry name" value="SAT4-like"/>
</dbReference>
<evidence type="ECO:0000313" key="10">
    <source>
        <dbReference type="Proteomes" id="UP000799764"/>
    </source>
</evidence>
<dbReference type="Proteomes" id="UP000799764">
    <property type="component" value="Unassembled WGS sequence"/>
</dbReference>
<comment type="subcellular location">
    <subcellularLocation>
        <location evidence="1">Membrane</location>
        <topology evidence="1">Multi-pass membrane protein</topology>
    </subcellularLocation>
</comment>
<dbReference type="Pfam" id="PF20684">
    <property type="entry name" value="Fung_rhodopsin"/>
    <property type="match status" value="1"/>
</dbReference>
<proteinExistence type="inferred from homology"/>
<dbReference type="GO" id="GO:0016020">
    <property type="term" value="C:membrane"/>
    <property type="evidence" value="ECO:0007669"/>
    <property type="project" value="UniProtKB-SubCell"/>
</dbReference>
<dbReference type="EMBL" id="MU001504">
    <property type="protein sequence ID" value="KAF2442430.1"/>
    <property type="molecule type" value="Genomic_DNA"/>
</dbReference>
<reference evidence="9" key="1">
    <citation type="journal article" date="2020" name="Stud. Mycol.">
        <title>101 Dothideomycetes genomes: a test case for predicting lifestyles and emergence of pathogens.</title>
        <authorList>
            <person name="Haridas S."/>
            <person name="Albert R."/>
            <person name="Binder M."/>
            <person name="Bloem J."/>
            <person name="Labutti K."/>
            <person name="Salamov A."/>
            <person name="Andreopoulos B."/>
            <person name="Baker S."/>
            <person name="Barry K."/>
            <person name="Bills G."/>
            <person name="Bluhm B."/>
            <person name="Cannon C."/>
            <person name="Castanera R."/>
            <person name="Culley D."/>
            <person name="Daum C."/>
            <person name="Ezra D."/>
            <person name="Gonzalez J."/>
            <person name="Henrissat B."/>
            <person name="Kuo A."/>
            <person name="Liang C."/>
            <person name="Lipzen A."/>
            <person name="Lutzoni F."/>
            <person name="Magnuson J."/>
            <person name="Mondo S."/>
            <person name="Nolan M."/>
            <person name="Ohm R."/>
            <person name="Pangilinan J."/>
            <person name="Park H.-J."/>
            <person name="Ramirez L."/>
            <person name="Alfaro M."/>
            <person name="Sun H."/>
            <person name="Tritt A."/>
            <person name="Yoshinaga Y."/>
            <person name="Zwiers L.-H."/>
            <person name="Turgeon B."/>
            <person name="Goodwin S."/>
            <person name="Spatafora J."/>
            <person name="Crous P."/>
            <person name="Grigoriev I."/>
        </authorList>
    </citation>
    <scope>NUCLEOTIDE SEQUENCE</scope>
    <source>
        <strain evidence="9">CBS 690.94</strain>
    </source>
</reference>
<evidence type="ECO:0000256" key="6">
    <source>
        <dbReference type="SAM" id="MobiDB-lite"/>
    </source>
</evidence>
<keyword evidence="2 7" id="KW-0812">Transmembrane</keyword>
<feature type="transmembrane region" description="Helical" evidence="7">
    <location>
        <begin position="12"/>
        <end position="34"/>
    </location>
</feature>
<dbReference type="InterPro" id="IPR049326">
    <property type="entry name" value="Rhodopsin_dom_fungi"/>
</dbReference>
<feature type="transmembrane region" description="Helical" evidence="7">
    <location>
        <begin position="206"/>
        <end position="225"/>
    </location>
</feature>
<feature type="region of interest" description="Disordered" evidence="6">
    <location>
        <begin position="285"/>
        <end position="310"/>
    </location>
</feature>
<comment type="similarity">
    <text evidence="5">Belongs to the SAT4 family.</text>
</comment>
<dbReference type="PANTHER" id="PTHR33048">
    <property type="entry name" value="PTH11-LIKE INTEGRAL MEMBRANE PROTEIN (AFU_ORTHOLOGUE AFUA_5G11245)"/>
    <property type="match status" value="1"/>
</dbReference>
<dbReference type="OrthoDB" id="10017208at2759"/>